<comment type="caution">
    <text evidence="3">The sequence shown here is derived from an EMBL/GenBank/DDBJ whole genome shotgun (WGS) entry which is preliminary data.</text>
</comment>
<evidence type="ECO:0000256" key="2">
    <source>
        <dbReference type="SAM" id="Phobius"/>
    </source>
</evidence>
<evidence type="ECO:0000313" key="3">
    <source>
        <dbReference type="EMBL" id="MBC2398009.1"/>
    </source>
</evidence>
<reference evidence="3 4" key="1">
    <citation type="submission" date="2020-04" db="EMBL/GenBank/DDBJ databases">
        <title>Genomic insights into acetone-butanol-ethanol (ABE) fermentation by sequencing solventogenic clostridia strains.</title>
        <authorList>
            <person name="Brown S."/>
        </authorList>
    </citation>
    <scope>NUCLEOTIDE SEQUENCE [LARGE SCALE GENOMIC DNA]</scope>
    <source>
        <strain evidence="3 4">DJ011</strain>
    </source>
</reference>
<feature type="coiled-coil region" evidence="1">
    <location>
        <begin position="34"/>
        <end position="77"/>
    </location>
</feature>
<accession>A0A923EBP9</accession>
<keyword evidence="2" id="KW-1133">Transmembrane helix</keyword>
<dbReference type="AlphaFoldDB" id="A0A923EBP9"/>
<dbReference type="Proteomes" id="UP000563151">
    <property type="component" value="Unassembled WGS sequence"/>
</dbReference>
<evidence type="ECO:0000256" key="1">
    <source>
        <dbReference type="SAM" id="Coils"/>
    </source>
</evidence>
<organism evidence="3 4">
    <name type="scientific">Clostridium tetanomorphum</name>
    <dbReference type="NCBI Taxonomy" id="1553"/>
    <lineage>
        <taxon>Bacteria</taxon>
        <taxon>Bacillati</taxon>
        <taxon>Bacillota</taxon>
        <taxon>Clostridia</taxon>
        <taxon>Eubacteriales</taxon>
        <taxon>Clostridiaceae</taxon>
        <taxon>Clostridium</taxon>
    </lineage>
</organism>
<sequence length="531" mass="58174">MNRELNVKLKLDNGLYLEAMKQIIDTTSIFRDEIDKVKDKLNELSSIKTEIEINHNAEEATNKIQEVIDRIQKLKENSQVTIDIQSKVSELKEEKEDEDKYKDIIENTKAVYDNTIGTAKKDEGNREMLTYSLGSKEKSGEAMNWISNQNSSVSEEELMKGIIQAKNSGLDYKKVVSAAADTSAATGKSFSEVMDVIMKVNEGKANEVRDQLKAMGINESQLKNMPGVKVNNGGKIKGNPNKVTQGIVNNIGQRYSGASRTTTNGLQAARGTMQNTRLNIGRVLNSGSNNSQINASGNVFKRYFKNVGTGFKQIRDISKIACKGIIKSVGQVFSMVLTNPIVGVISLIIGMVVLLYKAWTENWGGIRDKFQPIVDTIKKAIDSISPIIQKVIDIISKLLGIVLEVWDAVTGFLSNPIQGVIDIVAKVRGKGEDTSSTSNVKSNGKSRAGNNALGTSYWNGGITWVGENGPELIDLPSGSQVFDNRTSKNMMGNNFSIPKLADTIVVREDADIDRIANALARKLKTTSINMA</sequence>
<dbReference type="RefSeq" id="WP_035149175.1">
    <property type="nucleotide sequence ID" value="NZ_JAAZWO010000009.1"/>
</dbReference>
<evidence type="ECO:0000313" key="4">
    <source>
        <dbReference type="Proteomes" id="UP000563151"/>
    </source>
</evidence>
<protein>
    <submittedName>
        <fullName evidence="3">Uncharacterized protein</fullName>
    </submittedName>
</protein>
<gene>
    <name evidence="3" type="ORF">HGG79_09500</name>
</gene>
<keyword evidence="2" id="KW-0812">Transmembrane</keyword>
<name>A0A923EBP9_CLOTT</name>
<proteinExistence type="predicted"/>
<keyword evidence="4" id="KW-1185">Reference proteome</keyword>
<keyword evidence="1" id="KW-0175">Coiled coil</keyword>
<dbReference type="EMBL" id="JAAZWO010000009">
    <property type="protein sequence ID" value="MBC2398009.1"/>
    <property type="molecule type" value="Genomic_DNA"/>
</dbReference>
<feature type="transmembrane region" description="Helical" evidence="2">
    <location>
        <begin position="332"/>
        <end position="356"/>
    </location>
</feature>
<keyword evidence="2" id="KW-0472">Membrane</keyword>